<dbReference type="PANTHER" id="PTHR12369">
    <property type="entry name" value="CHONDROITIN SYNTHASE"/>
    <property type="match status" value="1"/>
</dbReference>
<evidence type="ECO:0000313" key="11">
    <source>
        <dbReference type="Proteomes" id="UP001163046"/>
    </source>
</evidence>
<keyword evidence="4" id="KW-0812">Transmembrane</keyword>
<protein>
    <recommendedName>
        <fullName evidence="9">Hexosyltransferase</fullName>
        <ecNumber evidence="9">2.4.1.-</ecNumber>
    </recommendedName>
</protein>
<accession>A0A9X0CSC0</accession>
<keyword evidence="8" id="KW-0472">Membrane</keyword>
<dbReference type="PANTHER" id="PTHR12369:SF11">
    <property type="entry name" value="HEXOSYLTRANSFERASE"/>
    <property type="match status" value="1"/>
</dbReference>
<dbReference type="Pfam" id="PF05679">
    <property type="entry name" value="CHGN"/>
    <property type="match status" value="1"/>
</dbReference>
<dbReference type="GO" id="GO:0032580">
    <property type="term" value="C:Golgi cisterna membrane"/>
    <property type="evidence" value="ECO:0007669"/>
    <property type="project" value="UniProtKB-SubCell"/>
</dbReference>
<dbReference type="InterPro" id="IPR051227">
    <property type="entry name" value="CS_glycosyltransferase"/>
</dbReference>
<evidence type="ECO:0000256" key="7">
    <source>
        <dbReference type="ARBA" id="ARBA00023034"/>
    </source>
</evidence>
<dbReference type="Gene3D" id="3.90.550.10">
    <property type="entry name" value="Spore Coat Polysaccharide Biosynthesis Protein SpsA, Chain A"/>
    <property type="match status" value="1"/>
</dbReference>
<comment type="caution">
    <text evidence="10">The sequence shown here is derived from an EMBL/GenBank/DDBJ whole genome shotgun (WGS) entry which is preliminary data.</text>
</comment>
<keyword evidence="7 9" id="KW-0333">Golgi apparatus</keyword>
<evidence type="ECO:0000256" key="9">
    <source>
        <dbReference type="RuleBase" id="RU364016"/>
    </source>
</evidence>
<dbReference type="AlphaFoldDB" id="A0A9X0CSC0"/>
<name>A0A9X0CSC0_9CNID</name>
<comment type="subcellular location">
    <subcellularLocation>
        <location evidence="1 9">Golgi apparatus</location>
        <location evidence="1 9">Golgi stack membrane</location>
        <topology evidence="1 9">Single-pass type II membrane protein</topology>
    </subcellularLocation>
</comment>
<evidence type="ECO:0000256" key="8">
    <source>
        <dbReference type="ARBA" id="ARBA00023136"/>
    </source>
</evidence>
<keyword evidence="11" id="KW-1185">Reference proteome</keyword>
<keyword evidence="3 9" id="KW-0808">Transferase</keyword>
<keyword evidence="6" id="KW-1133">Transmembrane helix</keyword>
<dbReference type="SUPFAM" id="SSF53448">
    <property type="entry name" value="Nucleotide-diphospho-sugar transferases"/>
    <property type="match status" value="2"/>
</dbReference>
<dbReference type="OrthoDB" id="431432at2759"/>
<dbReference type="EMBL" id="MU826836">
    <property type="protein sequence ID" value="KAJ7372403.1"/>
    <property type="molecule type" value="Genomic_DNA"/>
</dbReference>
<evidence type="ECO:0000256" key="1">
    <source>
        <dbReference type="ARBA" id="ARBA00004447"/>
    </source>
</evidence>
<dbReference type="EC" id="2.4.1.-" evidence="9"/>
<sequence length="598" mass="69259">MMIKYMHDYHIDEYEWFIRADDDLYVRNDKLVGLLRSLNSSDDIHLGQAGTGSVEERGKLHLLPGDNYCMGGPGVIMSRSVLKKVAPHLEHCLQTVLTSWDDIELGRCIQRYAGVPCTWSYEMQTFFFHHYTAKGTGIIFYGDLNTKTIDDAITLHPLKQPAYMYRLHSHFMNKRIQDLQQEGVKLQRVLMTMDQFLQENGTRLSLQKKRSSQDRRDFHHQLGINNTEKWDMFTSKALYSDVSLQPPARHAALRIEVNHLIQKITEFINEERARKIRYDSSPRINYGYSRVHPLYGVQHVMQVTVDSKKKTRNIRSSEITSHERRFYFQQPFGNLLYSTESLNDTPPYVHFIVPLEGRLETFLRFMKNFELVCLKTLQRVKLVVAYSSSVSSPREHKAIMKEYQDKYPEADLIWLEIAGDFSRGKALALAADKFDQTALLFLCDVDLIFNSEFIDRCRMNTALGKRVYFPIVFSQFDPELTYTNKTKPDSYFTINTDAGIWTSYGYGPACIYRDDLDAVGGFNTTIRGWGWEDVDLFDKYVKNKEIEVFRAADLGVIHVYHKKTCDPNLPVRQQTMCQGSKSAGLGLSKVISQSYAFH</sequence>
<dbReference type="InterPro" id="IPR008428">
    <property type="entry name" value="Chond_GalNAc"/>
</dbReference>
<evidence type="ECO:0000256" key="6">
    <source>
        <dbReference type="ARBA" id="ARBA00022989"/>
    </source>
</evidence>
<reference evidence="10" key="1">
    <citation type="submission" date="2023-01" db="EMBL/GenBank/DDBJ databases">
        <title>Genome assembly of the deep-sea coral Lophelia pertusa.</title>
        <authorList>
            <person name="Herrera S."/>
            <person name="Cordes E."/>
        </authorList>
    </citation>
    <scope>NUCLEOTIDE SEQUENCE</scope>
    <source>
        <strain evidence="10">USNM1676648</strain>
        <tissue evidence="10">Polyp</tissue>
    </source>
</reference>
<dbReference type="GO" id="GO:0047238">
    <property type="term" value="F:glucuronosyl-N-acetylgalactosaminyl-proteoglycan 4-beta-N-acetylgalactosaminyltransferase activity"/>
    <property type="evidence" value="ECO:0007669"/>
    <property type="project" value="TreeGrafter"/>
</dbReference>
<evidence type="ECO:0000256" key="2">
    <source>
        <dbReference type="ARBA" id="ARBA00009239"/>
    </source>
</evidence>
<dbReference type="Proteomes" id="UP001163046">
    <property type="component" value="Unassembled WGS sequence"/>
</dbReference>
<evidence type="ECO:0000256" key="4">
    <source>
        <dbReference type="ARBA" id="ARBA00022692"/>
    </source>
</evidence>
<dbReference type="InterPro" id="IPR029044">
    <property type="entry name" value="Nucleotide-diphossugar_trans"/>
</dbReference>
<evidence type="ECO:0000256" key="5">
    <source>
        <dbReference type="ARBA" id="ARBA00022968"/>
    </source>
</evidence>
<evidence type="ECO:0000313" key="10">
    <source>
        <dbReference type="EMBL" id="KAJ7372403.1"/>
    </source>
</evidence>
<dbReference type="Gene3D" id="3.90.550.50">
    <property type="match status" value="1"/>
</dbReference>
<proteinExistence type="inferred from homology"/>
<organism evidence="10 11">
    <name type="scientific">Desmophyllum pertusum</name>
    <dbReference type="NCBI Taxonomy" id="174260"/>
    <lineage>
        <taxon>Eukaryota</taxon>
        <taxon>Metazoa</taxon>
        <taxon>Cnidaria</taxon>
        <taxon>Anthozoa</taxon>
        <taxon>Hexacorallia</taxon>
        <taxon>Scleractinia</taxon>
        <taxon>Caryophylliina</taxon>
        <taxon>Caryophylliidae</taxon>
        <taxon>Desmophyllum</taxon>
    </lineage>
</organism>
<gene>
    <name evidence="10" type="primary">CHSY1_7</name>
    <name evidence="10" type="ORF">OS493_018905</name>
</gene>
<keyword evidence="5 9" id="KW-0735">Signal-anchor</keyword>
<evidence type="ECO:0000256" key="3">
    <source>
        <dbReference type="ARBA" id="ARBA00022679"/>
    </source>
</evidence>
<comment type="similarity">
    <text evidence="2 9">Belongs to the chondroitin N-acetylgalactosaminyltransferase family.</text>
</comment>